<dbReference type="GO" id="GO:0016779">
    <property type="term" value="F:nucleotidyltransferase activity"/>
    <property type="evidence" value="ECO:0007669"/>
    <property type="project" value="InterPro"/>
</dbReference>
<keyword evidence="3" id="KW-1185">Reference proteome</keyword>
<protein>
    <recommendedName>
        <fullName evidence="1">Polymerase nucleotidyl transferase domain-containing protein</fullName>
    </recommendedName>
</protein>
<name>A0A6V8P9B5_9ACTN</name>
<reference evidence="2 3" key="1">
    <citation type="journal article" date="2020" name="Front. Microbiol.">
        <title>Single-cell genomics of novel Actinobacteria with the Wood-Ljungdahl pathway discovered in a serpentinizing system.</title>
        <authorList>
            <person name="Merino N."/>
            <person name="Kawai M."/>
            <person name="Boyd E.S."/>
            <person name="Colman D.R."/>
            <person name="McGlynn S.E."/>
            <person name="Nealson K.H."/>
            <person name="Kurokawa K."/>
            <person name="Hongoh Y."/>
        </authorList>
    </citation>
    <scope>NUCLEOTIDE SEQUENCE [LARGE SCALE GENOMIC DNA]</scope>
    <source>
        <strain evidence="2 3">S33</strain>
    </source>
</reference>
<evidence type="ECO:0000259" key="1">
    <source>
        <dbReference type="Pfam" id="PF01909"/>
    </source>
</evidence>
<dbReference type="CDD" id="cd05403">
    <property type="entry name" value="NT_KNTase_like"/>
    <property type="match status" value="1"/>
</dbReference>
<dbReference type="SUPFAM" id="SSF81301">
    <property type="entry name" value="Nucleotidyltransferase"/>
    <property type="match status" value="1"/>
</dbReference>
<dbReference type="Pfam" id="PF01909">
    <property type="entry name" value="NTP_transf_2"/>
    <property type="match status" value="1"/>
</dbReference>
<dbReference type="PANTHER" id="PTHR33933">
    <property type="entry name" value="NUCLEOTIDYLTRANSFERASE"/>
    <property type="match status" value="1"/>
</dbReference>
<comment type="caution">
    <text evidence="2">The sequence shown here is derived from an EMBL/GenBank/DDBJ whole genome shotgun (WGS) entry which is preliminary data.</text>
</comment>
<sequence length="132" mass="15182">MWQDKGTNRMKQTSSNARNLEKLSLLKTEERNAVLEFADLLRERFGFLIKELILFGSKARGESDQESDIDILIVLTNLSWEIKKSISELAAEENLKHNVLISTIRYDTATWESPLIKASPFAKSIREEGIWL</sequence>
<dbReference type="EMBL" id="BLRY01000161">
    <property type="protein sequence ID" value="GFP28274.1"/>
    <property type="molecule type" value="Genomic_DNA"/>
</dbReference>
<organism evidence="2 3">
    <name type="scientific">Candidatus Hakubella thermalkaliphila</name>
    <dbReference type="NCBI Taxonomy" id="2754717"/>
    <lineage>
        <taxon>Bacteria</taxon>
        <taxon>Bacillati</taxon>
        <taxon>Actinomycetota</taxon>
        <taxon>Actinomycetota incertae sedis</taxon>
        <taxon>Candidatus Hakubellales</taxon>
        <taxon>Candidatus Hakubellaceae</taxon>
        <taxon>Candidatus Hakubella</taxon>
    </lineage>
</organism>
<dbReference type="InterPro" id="IPR052548">
    <property type="entry name" value="Type_VII_TA_antitoxin"/>
</dbReference>
<dbReference type="Proteomes" id="UP000591948">
    <property type="component" value="Unassembled WGS sequence"/>
</dbReference>
<dbReference type="Gene3D" id="3.30.460.10">
    <property type="entry name" value="Beta Polymerase, domain 2"/>
    <property type="match status" value="1"/>
</dbReference>
<proteinExistence type="predicted"/>
<dbReference type="AlphaFoldDB" id="A0A6V8P9B5"/>
<accession>A0A6V8P9B5</accession>
<dbReference type="PANTHER" id="PTHR33933:SF1">
    <property type="entry name" value="PROTEIN ADENYLYLTRANSFERASE MNTA-RELATED"/>
    <property type="match status" value="1"/>
</dbReference>
<evidence type="ECO:0000313" key="3">
    <source>
        <dbReference type="Proteomes" id="UP000591948"/>
    </source>
</evidence>
<dbReference type="InterPro" id="IPR043519">
    <property type="entry name" value="NT_sf"/>
</dbReference>
<evidence type="ECO:0000313" key="2">
    <source>
        <dbReference type="EMBL" id="GFP28274.1"/>
    </source>
</evidence>
<gene>
    <name evidence="2" type="ORF">HKBW3S33_01689</name>
</gene>
<dbReference type="InterPro" id="IPR002934">
    <property type="entry name" value="Polymerase_NTP_transf_dom"/>
</dbReference>
<feature type="domain" description="Polymerase nucleotidyl transferase" evidence="1">
    <location>
        <begin position="36"/>
        <end position="128"/>
    </location>
</feature>